<keyword evidence="1" id="KW-0812">Transmembrane</keyword>
<proteinExistence type="predicted"/>
<keyword evidence="1" id="KW-0472">Membrane</keyword>
<keyword evidence="2" id="KW-1185">Reference proteome</keyword>
<name>A0A4Z2FST6_9TELE</name>
<protein>
    <submittedName>
        <fullName evidence="1">Transmembrane protein 17A</fullName>
    </submittedName>
</protein>
<dbReference type="AlphaFoldDB" id="A0A4Z2FST6"/>
<evidence type="ECO:0000313" key="2">
    <source>
        <dbReference type="Proteomes" id="UP000314294"/>
    </source>
</evidence>
<sequence>MLAQILASFLALRTMTRKLTLLFHLRQFGEVESLQHAGMSPVSGLPYRRSETQIRLRKQQLDRQAFT</sequence>
<dbReference type="EMBL" id="SRLO01000932">
    <property type="protein sequence ID" value="TNN43995.1"/>
    <property type="molecule type" value="Genomic_DNA"/>
</dbReference>
<organism evidence="1 2">
    <name type="scientific">Liparis tanakae</name>
    <name type="common">Tanaka's snailfish</name>
    <dbReference type="NCBI Taxonomy" id="230148"/>
    <lineage>
        <taxon>Eukaryota</taxon>
        <taxon>Metazoa</taxon>
        <taxon>Chordata</taxon>
        <taxon>Craniata</taxon>
        <taxon>Vertebrata</taxon>
        <taxon>Euteleostomi</taxon>
        <taxon>Actinopterygii</taxon>
        <taxon>Neopterygii</taxon>
        <taxon>Teleostei</taxon>
        <taxon>Neoteleostei</taxon>
        <taxon>Acanthomorphata</taxon>
        <taxon>Eupercaria</taxon>
        <taxon>Perciformes</taxon>
        <taxon>Cottioidei</taxon>
        <taxon>Cottales</taxon>
        <taxon>Liparidae</taxon>
        <taxon>Liparis</taxon>
    </lineage>
</organism>
<gene>
    <name evidence="1" type="primary">tmem17a_0</name>
    <name evidence="1" type="ORF">EYF80_045823</name>
</gene>
<dbReference type="OrthoDB" id="311720at2759"/>
<reference evidence="1 2" key="1">
    <citation type="submission" date="2019-03" db="EMBL/GenBank/DDBJ databases">
        <title>First draft genome of Liparis tanakae, snailfish: a comprehensive survey of snailfish specific genes.</title>
        <authorList>
            <person name="Kim W."/>
            <person name="Song I."/>
            <person name="Jeong J.-H."/>
            <person name="Kim D."/>
            <person name="Kim S."/>
            <person name="Ryu S."/>
            <person name="Song J.Y."/>
            <person name="Lee S.K."/>
        </authorList>
    </citation>
    <scope>NUCLEOTIDE SEQUENCE [LARGE SCALE GENOMIC DNA]</scope>
    <source>
        <tissue evidence="1">Muscle</tissue>
    </source>
</reference>
<comment type="caution">
    <text evidence="1">The sequence shown here is derived from an EMBL/GenBank/DDBJ whole genome shotgun (WGS) entry which is preliminary data.</text>
</comment>
<accession>A0A4Z2FST6</accession>
<dbReference type="Proteomes" id="UP000314294">
    <property type="component" value="Unassembled WGS sequence"/>
</dbReference>
<evidence type="ECO:0000313" key="1">
    <source>
        <dbReference type="EMBL" id="TNN43995.1"/>
    </source>
</evidence>